<evidence type="ECO:0000256" key="1">
    <source>
        <dbReference type="ARBA" id="ARBA00004123"/>
    </source>
</evidence>
<dbReference type="SMART" id="SM00175">
    <property type="entry name" value="RAB"/>
    <property type="match status" value="1"/>
</dbReference>
<dbReference type="InterPro" id="IPR027417">
    <property type="entry name" value="P-loop_NTPase"/>
</dbReference>
<dbReference type="NCBIfam" id="TIGR00231">
    <property type="entry name" value="small_GTP"/>
    <property type="match status" value="1"/>
</dbReference>
<dbReference type="PANTHER" id="PTHR24071">
    <property type="entry name" value="RAN GTPASE"/>
    <property type="match status" value="1"/>
</dbReference>
<dbReference type="GO" id="GO:0006606">
    <property type="term" value="P:protein import into nucleus"/>
    <property type="evidence" value="ECO:0007669"/>
    <property type="project" value="TreeGrafter"/>
</dbReference>
<keyword evidence="9" id="KW-1185">Reference proteome</keyword>
<protein>
    <submittedName>
        <fullName evidence="8">GSP1</fullName>
    </submittedName>
</protein>
<dbReference type="PANTHER" id="PTHR24071:SF0">
    <property type="entry name" value="GTP-BINDING NUCLEAR PROTEIN RAN"/>
    <property type="match status" value="1"/>
</dbReference>
<dbReference type="GO" id="GO:0000054">
    <property type="term" value="P:ribosomal subunit export from nucleus"/>
    <property type="evidence" value="ECO:0007669"/>
    <property type="project" value="TreeGrafter"/>
</dbReference>
<evidence type="ECO:0000256" key="4">
    <source>
        <dbReference type="ARBA" id="ARBA00022741"/>
    </source>
</evidence>
<dbReference type="GO" id="GO:0003924">
    <property type="term" value="F:GTPase activity"/>
    <property type="evidence" value="ECO:0007669"/>
    <property type="project" value="InterPro"/>
</dbReference>
<evidence type="ECO:0000313" key="8">
    <source>
        <dbReference type="EMBL" id="ORD93804.1"/>
    </source>
</evidence>
<evidence type="ECO:0000256" key="7">
    <source>
        <dbReference type="ARBA" id="ARBA00023242"/>
    </source>
</evidence>
<evidence type="ECO:0000256" key="5">
    <source>
        <dbReference type="ARBA" id="ARBA00022927"/>
    </source>
</evidence>
<accession>A0A1Y1S6K5</accession>
<name>A0A1Y1S6K5_9MICR</name>
<dbReference type="SUPFAM" id="SSF52540">
    <property type="entry name" value="P-loop containing nucleoside triphosphate hydrolases"/>
    <property type="match status" value="1"/>
</dbReference>
<dbReference type="GO" id="GO:0005634">
    <property type="term" value="C:nucleus"/>
    <property type="evidence" value="ECO:0007669"/>
    <property type="project" value="UniProtKB-SubCell"/>
</dbReference>
<dbReference type="InterPro" id="IPR005225">
    <property type="entry name" value="Small_GTP-bd"/>
</dbReference>
<dbReference type="SMART" id="SM00173">
    <property type="entry name" value="RAS"/>
    <property type="match status" value="1"/>
</dbReference>
<dbReference type="VEuPathDB" id="MicrosporidiaDB:ECANGB1_1539"/>
<evidence type="ECO:0000256" key="3">
    <source>
        <dbReference type="ARBA" id="ARBA00022448"/>
    </source>
</evidence>
<dbReference type="OrthoDB" id="48625at2759"/>
<comment type="similarity">
    <text evidence="2">Belongs to the small GTPase superfamily. Ran family.</text>
</comment>
<dbReference type="Gene3D" id="3.40.50.300">
    <property type="entry name" value="P-loop containing nucleotide triphosphate hydrolases"/>
    <property type="match status" value="1"/>
</dbReference>
<keyword evidence="7" id="KW-0539">Nucleus</keyword>
<dbReference type="PRINTS" id="PR00449">
    <property type="entry name" value="RASTRNSFRMNG"/>
</dbReference>
<dbReference type="Pfam" id="PF00071">
    <property type="entry name" value="Ras"/>
    <property type="match status" value="1"/>
</dbReference>
<dbReference type="SMART" id="SM00176">
    <property type="entry name" value="RAN"/>
    <property type="match status" value="1"/>
</dbReference>
<dbReference type="Proteomes" id="UP000192639">
    <property type="component" value="Unassembled WGS sequence"/>
</dbReference>
<dbReference type="AlphaFoldDB" id="A0A1Y1S6K5"/>
<gene>
    <name evidence="8" type="primary">GSP1</name>
    <name evidence="8" type="ORF">ECANGB1_1539</name>
</gene>
<dbReference type="EMBL" id="LWDP01000047">
    <property type="protein sequence ID" value="ORD93804.1"/>
    <property type="molecule type" value="Genomic_DNA"/>
</dbReference>
<keyword evidence="4" id="KW-0547">Nucleotide-binding</keyword>
<sequence length="233" mass="25855">MAKISGVEIETLYEKQQLKPGKAYKFKLCLIGDGGVGKTTFINKVLNGVFERRYIATQGAVTKDIVLHLGNNSYVNYEVWDTAGQEKYIGLRDGYYVGAVAGFFFVDVNSRETFGSLTKHIKSFINACGVEKPKLIICANKFDICKKPAFMKLIPNYTRGFDVEVFQVSGKTGLNYDKPFLSLSRYLFDDPTLTLSADISMEALPNDYDFLATADAAANLAEAEAVAQFKPEE</sequence>
<dbReference type="PROSITE" id="PS51419">
    <property type="entry name" value="RAB"/>
    <property type="match status" value="1"/>
</dbReference>
<comment type="subcellular location">
    <subcellularLocation>
        <location evidence="1">Nucleus</location>
    </subcellularLocation>
</comment>
<dbReference type="InterPro" id="IPR002041">
    <property type="entry name" value="Ran_GTPase"/>
</dbReference>
<comment type="caution">
    <text evidence="8">The sequence shown here is derived from an EMBL/GenBank/DDBJ whole genome shotgun (WGS) entry which is preliminary data.</text>
</comment>
<keyword evidence="3" id="KW-0813">Transport</keyword>
<proteinExistence type="inferred from homology"/>
<dbReference type="GO" id="GO:0005525">
    <property type="term" value="F:GTP binding"/>
    <property type="evidence" value="ECO:0007669"/>
    <property type="project" value="UniProtKB-KW"/>
</dbReference>
<evidence type="ECO:0000313" key="9">
    <source>
        <dbReference type="Proteomes" id="UP000192639"/>
    </source>
</evidence>
<dbReference type="GO" id="GO:0005737">
    <property type="term" value="C:cytoplasm"/>
    <property type="evidence" value="ECO:0007669"/>
    <property type="project" value="TreeGrafter"/>
</dbReference>
<organism evidence="8 9">
    <name type="scientific">Enterospora canceri</name>
    <dbReference type="NCBI Taxonomy" id="1081671"/>
    <lineage>
        <taxon>Eukaryota</taxon>
        <taxon>Fungi</taxon>
        <taxon>Fungi incertae sedis</taxon>
        <taxon>Microsporidia</taxon>
        <taxon>Enterocytozoonidae</taxon>
        <taxon>Enterospora</taxon>
    </lineage>
</organism>
<dbReference type="InterPro" id="IPR001806">
    <property type="entry name" value="Small_GTPase"/>
</dbReference>
<evidence type="ECO:0000256" key="6">
    <source>
        <dbReference type="ARBA" id="ARBA00023134"/>
    </source>
</evidence>
<keyword evidence="6" id="KW-0342">GTP-binding</keyword>
<reference evidence="8 9" key="1">
    <citation type="journal article" date="2017" name="Environ. Microbiol.">
        <title>Decay of the glycolytic pathway and adaptation to intranuclear parasitism within Enterocytozoonidae microsporidia.</title>
        <authorList>
            <person name="Wiredu Boakye D."/>
            <person name="Jaroenlak P."/>
            <person name="Prachumwat A."/>
            <person name="Williams T.A."/>
            <person name="Bateman K.S."/>
            <person name="Itsathitphaisarn O."/>
            <person name="Sritunyalucksana K."/>
            <person name="Paszkiewicz K.H."/>
            <person name="Moore K.A."/>
            <person name="Stentiford G.D."/>
            <person name="Williams B.A."/>
        </authorList>
    </citation>
    <scope>NUCLEOTIDE SEQUENCE [LARGE SCALE GENOMIC DNA]</scope>
    <source>
        <strain evidence="8 9">GB1</strain>
    </source>
</reference>
<keyword evidence="5" id="KW-0653">Protein transport</keyword>
<evidence type="ECO:0000256" key="2">
    <source>
        <dbReference type="ARBA" id="ARBA00008028"/>
    </source>
</evidence>